<dbReference type="AlphaFoldDB" id="A0A7S1NRL3"/>
<evidence type="ECO:0000313" key="1">
    <source>
        <dbReference type="EMBL" id="CAD9035897.1"/>
    </source>
</evidence>
<organism evidence="1">
    <name type="scientific">Eutreptiella gymnastica</name>
    <dbReference type="NCBI Taxonomy" id="73025"/>
    <lineage>
        <taxon>Eukaryota</taxon>
        <taxon>Discoba</taxon>
        <taxon>Euglenozoa</taxon>
        <taxon>Euglenida</taxon>
        <taxon>Spirocuta</taxon>
        <taxon>Euglenophyceae</taxon>
        <taxon>Eutreptiales</taxon>
        <taxon>Eutreptiaceae</taxon>
        <taxon>Eutreptiella</taxon>
    </lineage>
</organism>
<accession>A0A7S1NRL3</accession>
<reference evidence="1" key="1">
    <citation type="submission" date="2021-01" db="EMBL/GenBank/DDBJ databases">
        <authorList>
            <person name="Corre E."/>
            <person name="Pelletier E."/>
            <person name="Niang G."/>
            <person name="Scheremetjew M."/>
            <person name="Finn R."/>
            <person name="Kale V."/>
            <person name="Holt S."/>
            <person name="Cochrane G."/>
            <person name="Meng A."/>
            <person name="Brown T."/>
            <person name="Cohen L."/>
        </authorList>
    </citation>
    <scope>NUCLEOTIDE SEQUENCE</scope>
    <source>
        <strain evidence="1">NIES-381</strain>
    </source>
</reference>
<dbReference type="SUPFAM" id="SSF56801">
    <property type="entry name" value="Acetyl-CoA synthetase-like"/>
    <property type="match status" value="1"/>
</dbReference>
<protein>
    <recommendedName>
        <fullName evidence="2">AMP-dependent synthetase/ligase domain-containing protein</fullName>
    </recommendedName>
</protein>
<sequence length="479" mass="53195">MNRTVGLALSRCARGFTTGTAAAPATSTVGYQYNLKLREFPHRMLWRRKNGFENSSWNQCKKSHEALATNFSGIGIGDRVLFIGDCDAYMVNVTLAVQKRGAHMCLVPTTGLTTKKLETYIEQLRPNVIFVGKDKVSVVDPIGDAENPQKMTLDLYNMIWKIFPMSTLVDGMPLKSKRYDFVQSVVLCDQAEALNQHDMITNVKYFETPRDQDYYESPLVHIAMHLSPDFPALSIVDSSNGKWTTHSHSTLIQGGHLFASLFGPTERILLLPGAEAQACGVLALYAALDKHAVLCYGEDQMVTRGDCKRVTRAVYNHEATTIVGTKAQWEYMLKYGDAAAKREDPEKNWFKTLKWVAVFMDDLESAGDLDARIKRAFGVSRVEIIRGSPETLNFTSHGDKWASAISAVVKDEKDMPVKGDAEGFVWVKGPHVSAQYYNHIGLMSAPKDPNGYVKLPYKGKTSPSGVNITGPSPLKELIL</sequence>
<dbReference type="EMBL" id="HBGA01127262">
    <property type="protein sequence ID" value="CAD9035897.1"/>
    <property type="molecule type" value="Transcribed_RNA"/>
</dbReference>
<evidence type="ECO:0008006" key="2">
    <source>
        <dbReference type="Google" id="ProtNLM"/>
    </source>
</evidence>
<dbReference type="InterPro" id="IPR042099">
    <property type="entry name" value="ANL_N_sf"/>
</dbReference>
<gene>
    <name evidence="1" type="ORF">EGYM00392_LOCUS47051</name>
</gene>
<proteinExistence type="predicted"/>
<dbReference type="Gene3D" id="3.40.50.12780">
    <property type="entry name" value="N-terminal domain of ligase-like"/>
    <property type="match status" value="1"/>
</dbReference>
<name>A0A7S1NRL3_9EUGL</name>